<evidence type="ECO:0000256" key="6">
    <source>
        <dbReference type="PIRSR" id="PIRSR000105-2"/>
    </source>
</evidence>
<feature type="binding site" evidence="6">
    <location>
        <position position="143"/>
    </location>
    <ligand>
        <name>NAD(+)</name>
        <dbReference type="ChEBI" id="CHEBI:57540"/>
    </ligand>
</feature>
<evidence type="ECO:0000256" key="4">
    <source>
        <dbReference type="ARBA" id="ARBA00067747"/>
    </source>
</evidence>
<keyword evidence="6" id="KW-0520">NAD</keyword>
<dbReference type="OrthoDB" id="9815331at2"/>
<dbReference type="EMBL" id="LT838272">
    <property type="protein sequence ID" value="SMB99202.1"/>
    <property type="molecule type" value="Genomic_DNA"/>
</dbReference>
<feature type="binding site" evidence="6">
    <location>
        <position position="119"/>
    </location>
    <ligand>
        <name>NAD(+)</name>
        <dbReference type="ChEBI" id="CHEBI:57540"/>
    </ligand>
</feature>
<dbReference type="InterPro" id="IPR008927">
    <property type="entry name" value="6-PGluconate_DH-like_C_sf"/>
</dbReference>
<comment type="similarity">
    <text evidence="2">Belongs to the 3-hydroxyacyl-CoA dehydrogenase family.</text>
</comment>
<protein>
    <recommendedName>
        <fullName evidence="4">3-hydroxybutyryl-CoA dehydrogenase</fullName>
    </recommendedName>
</protein>
<feature type="binding site" evidence="6">
    <location>
        <position position="97"/>
    </location>
    <ligand>
        <name>NAD(+)</name>
        <dbReference type="ChEBI" id="CHEBI:57540"/>
    </ligand>
</feature>
<accession>A0A1W1W0P0</accession>
<dbReference type="Pfam" id="PF02737">
    <property type="entry name" value="3HCDH_N"/>
    <property type="match status" value="1"/>
</dbReference>
<evidence type="ECO:0000313" key="10">
    <source>
        <dbReference type="Proteomes" id="UP000192569"/>
    </source>
</evidence>
<evidence type="ECO:0000259" key="7">
    <source>
        <dbReference type="Pfam" id="PF00725"/>
    </source>
</evidence>
<feature type="binding site" evidence="6">
    <location>
        <position position="92"/>
    </location>
    <ligand>
        <name>NAD(+)</name>
        <dbReference type="ChEBI" id="CHEBI:57540"/>
    </ligand>
</feature>
<proteinExistence type="inferred from homology"/>
<dbReference type="FunFam" id="3.40.50.720:FF:000009">
    <property type="entry name" value="Fatty oxidation complex, alpha subunit"/>
    <property type="match status" value="1"/>
</dbReference>
<dbReference type="InterPro" id="IPR006176">
    <property type="entry name" value="3-OHacyl-CoA_DH_NAD-bd"/>
</dbReference>
<dbReference type="InterPro" id="IPR006108">
    <property type="entry name" value="3HC_DH_C"/>
</dbReference>
<name>A0A1W1W0P0_9FIRM</name>
<dbReference type="STRING" id="698762.SAMN00808754_2793"/>
<dbReference type="PIRSF" id="PIRSF000105">
    <property type="entry name" value="HCDH"/>
    <property type="match status" value="1"/>
</dbReference>
<evidence type="ECO:0000313" key="9">
    <source>
        <dbReference type="EMBL" id="SMB99202.1"/>
    </source>
</evidence>
<dbReference type="SUPFAM" id="SSF51735">
    <property type="entry name" value="NAD(P)-binding Rossmann-fold domains"/>
    <property type="match status" value="1"/>
</dbReference>
<dbReference type="InterPro" id="IPR006180">
    <property type="entry name" value="3-OHacyl-CoA_DH_CS"/>
</dbReference>
<feature type="binding site" evidence="6">
    <location>
        <position position="274"/>
    </location>
    <ligand>
        <name>NAD(+)</name>
        <dbReference type="ChEBI" id="CHEBI:57540"/>
    </ligand>
</feature>
<dbReference type="GO" id="GO:0019605">
    <property type="term" value="P:butyrate metabolic process"/>
    <property type="evidence" value="ECO:0007669"/>
    <property type="project" value="UniProtKB-UniPathway"/>
</dbReference>
<feature type="domain" description="3-hydroxyacyl-CoA dehydrogenase C-terminal" evidence="7">
    <location>
        <begin position="186"/>
        <end position="282"/>
    </location>
</feature>
<gene>
    <name evidence="9" type="ORF">SAMN00808754_2793</name>
</gene>
<dbReference type="NCBIfam" id="NF004474">
    <property type="entry name" value="PRK05808.1"/>
    <property type="match status" value="1"/>
</dbReference>
<keyword evidence="10" id="KW-1185">Reference proteome</keyword>
<dbReference type="AlphaFoldDB" id="A0A1W1W0P0"/>
<dbReference type="GO" id="GO:0070403">
    <property type="term" value="F:NAD+ binding"/>
    <property type="evidence" value="ECO:0007669"/>
    <property type="project" value="InterPro"/>
</dbReference>
<reference evidence="9 10" key="1">
    <citation type="submission" date="2017-04" db="EMBL/GenBank/DDBJ databases">
        <authorList>
            <person name="Afonso C.L."/>
            <person name="Miller P.J."/>
            <person name="Scott M.A."/>
            <person name="Spackman E."/>
            <person name="Goraichik I."/>
            <person name="Dimitrov K.M."/>
            <person name="Suarez D.L."/>
            <person name="Swayne D.E."/>
        </authorList>
    </citation>
    <scope>NUCLEOTIDE SEQUENCE [LARGE SCALE GENOMIC DNA]</scope>
    <source>
        <strain evidence="9 10">ToBE</strain>
    </source>
</reference>
<dbReference type="Gene3D" id="1.10.1040.10">
    <property type="entry name" value="N-(1-d-carboxylethyl)-l-norvaline Dehydrogenase, domain 2"/>
    <property type="match status" value="1"/>
</dbReference>
<comment type="pathway">
    <text evidence="1">Lipid metabolism; butanoate metabolism.</text>
</comment>
<keyword evidence="3" id="KW-0560">Oxidoreductase</keyword>
<dbReference type="UniPathway" id="UPA00863"/>
<evidence type="ECO:0000256" key="1">
    <source>
        <dbReference type="ARBA" id="ARBA00005086"/>
    </source>
</evidence>
<dbReference type="Pfam" id="PF00725">
    <property type="entry name" value="3HCDH"/>
    <property type="match status" value="1"/>
</dbReference>
<feature type="domain" description="3-hydroxyacyl-CoA dehydrogenase NAD binding" evidence="8">
    <location>
        <begin position="5"/>
        <end position="183"/>
    </location>
</feature>
<dbReference type="InterPro" id="IPR036291">
    <property type="entry name" value="NAD(P)-bd_dom_sf"/>
</dbReference>
<sequence>MEKRHVAVVGAGTMGSGIAQVLAQSGFRVTLLDTSQELAEKGYNTIKHNLEKMVDKGKLKKDEATEALARIRCGEDLNLATEAEIVIEAIFEKIEAKQELFRKLDEICPPGVILASNTSSLSITEMGAVTRRPELVIGMHFFNPVPVMGLVEVVRGQRTSEVAVETICQLALALGKKPIVISESPGFVVNRLLIPMINEAIFLLQEGVASACNIDTAMVAGANHPMGPLALADLIGLDVCLAIMETLYQELGEDKYRPAPLLRKMVRAGYLGRKTGRGFYEYS</sequence>
<evidence type="ECO:0000256" key="2">
    <source>
        <dbReference type="ARBA" id="ARBA00009463"/>
    </source>
</evidence>
<evidence type="ECO:0000256" key="5">
    <source>
        <dbReference type="PIRSR" id="PIRSR000105-1"/>
    </source>
</evidence>
<dbReference type="PANTHER" id="PTHR48075">
    <property type="entry name" value="3-HYDROXYACYL-COA DEHYDROGENASE FAMILY PROTEIN"/>
    <property type="match status" value="1"/>
</dbReference>
<dbReference type="InterPro" id="IPR022694">
    <property type="entry name" value="3-OHacyl-CoA_DH"/>
</dbReference>
<dbReference type="GO" id="GO:0008691">
    <property type="term" value="F:3-hydroxybutyryl-CoA dehydrogenase activity"/>
    <property type="evidence" value="ECO:0007669"/>
    <property type="project" value="TreeGrafter"/>
</dbReference>
<dbReference type="InterPro" id="IPR013328">
    <property type="entry name" value="6PGD_dom2"/>
</dbReference>
<dbReference type="GO" id="GO:0006635">
    <property type="term" value="P:fatty acid beta-oxidation"/>
    <property type="evidence" value="ECO:0007669"/>
    <property type="project" value="TreeGrafter"/>
</dbReference>
<dbReference type="Gene3D" id="3.40.50.720">
    <property type="entry name" value="NAD(P)-binding Rossmann-like Domain"/>
    <property type="match status" value="1"/>
</dbReference>
<organism evidence="9 10">
    <name type="scientific">Thermanaeromonas toyohensis ToBE</name>
    <dbReference type="NCBI Taxonomy" id="698762"/>
    <lineage>
        <taxon>Bacteria</taxon>
        <taxon>Bacillati</taxon>
        <taxon>Bacillota</taxon>
        <taxon>Clostridia</taxon>
        <taxon>Neomoorellales</taxon>
        <taxon>Neomoorellaceae</taxon>
        <taxon>Thermanaeromonas</taxon>
    </lineage>
</organism>
<feature type="binding site" evidence="6">
    <location>
        <position position="33"/>
    </location>
    <ligand>
        <name>NAD(+)</name>
        <dbReference type="ChEBI" id="CHEBI:57540"/>
    </ligand>
</feature>
<feature type="binding site" evidence="6">
    <location>
        <begin position="10"/>
        <end position="15"/>
    </location>
    <ligand>
        <name>NAD(+)</name>
        <dbReference type="ChEBI" id="CHEBI:57540"/>
    </ligand>
</feature>
<dbReference type="RefSeq" id="WP_084666490.1">
    <property type="nucleotide sequence ID" value="NZ_LT838272.1"/>
</dbReference>
<dbReference type="Proteomes" id="UP000192569">
    <property type="component" value="Chromosome I"/>
</dbReference>
<dbReference type="PROSITE" id="PS00067">
    <property type="entry name" value="3HCDH"/>
    <property type="match status" value="1"/>
</dbReference>
<evidence type="ECO:0000259" key="8">
    <source>
        <dbReference type="Pfam" id="PF02737"/>
    </source>
</evidence>
<dbReference type="SUPFAM" id="SSF48179">
    <property type="entry name" value="6-phosphogluconate dehydrogenase C-terminal domain-like"/>
    <property type="match status" value="1"/>
</dbReference>
<dbReference type="PANTHER" id="PTHR48075:SF5">
    <property type="entry name" value="3-HYDROXYBUTYRYL-COA DEHYDROGENASE"/>
    <property type="match status" value="1"/>
</dbReference>
<feature type="site" description="Important for catalytic activity" evidence="5">
    <location>
        <position position="140"/>
    </location>
</feature>
<evidence type="ECO:0000256" key="3">
    <source>
        <dbReference type="ARBA" id="ARBA00023002"/>
    </source>
</evidence>